<evidence type="ECO:0008006" key="3">
    <source>
        <dbReference type="Google" id="ProtNLM"/>
    </source>
</evidence>
<proteinExistence type="predicted"/>
<keyword evidence="2" id="KW-1185">Reference proteome</keyword>
<comment type="caution">
    <text evidence="1">The sequence shown here is derived from an EMBL/GenBank/DDBJ whole genome shotgun (WGS) entry which is preliminary data.</text>
</comment>
<evidence type="ECO:0000313" key="2">
    <source>
        <dbReference type="Proteomes" id="UP001597108"/>
    </source>
</evidence>
<reference evidence="2" key="1">
    <citation type="journal article" date="2019" name="Int. J. Syst. Evol. Microbiol.">
        <title>The Global Catalogue of Microorganisms (GCM) 10K type strain sequencing project: providing services to taxonomists for standard genome sequencing and annotation.</title>
        <authorList>
            <consortium name="The Broad Institute Genomics Platform"/>
            <consortium name="The Broad Institute Genome Sequencing Center for Infectious Disease"/>
            <person name="Wu L."/>
            <person name="Ma J."/>
        </authorList>
    </citation>
    <scope>NUCLEOTIDE SEQUENCE [LARGE SCALE GENOMIC DNA]</scope>
    <source>
        <strain evidence="2">CCUG 60524</strain>
    </source>
</reference>
<name>A0ABW3IJP4_9RHOB</name>
<gene>
    <name evidence="1" type="ORF">ACFQ2S_01505</name>
</gene>
<dbReference type="RefSeq" id="WP_386072123.1">
    <property type="nucleotide sequence ID" value="NZ_JBHTJT010000005.1"/>
</dbReference>
<dbReference type="EMBL" id="JBHTJT010000005">
    <property type="protein sequence ID" value="MFD0978314.1"/>
    <property type="molecule type" value="Genomic_DNA"/>
</dbReference>
<organism evidence="1 2">
    <name type="scientific">Tropicimonas aquimaris</name>
    <dbReference type="NCBI Taxonomy" id="914152"/>
    <lineage>
        <taxon>Bacteria</taxon>
        <taxon>Pseudomonadati</taxon>
        <taxon>Pseudomonadota</taxon>
        <taxon>Alphaproteobacteria</taxon>
        <taxon>Rhodobacterales</taxon>
        <taxon>Roseobacteraceae</taxon>
        <taxon>Tropicimonas</taxon>
    </lineage>
</organism>
<dbReference type="Proteomes" id="UP001597108">
    <property type="component" value="Unassembled WGS sequence"/>
</dbReference>
<protein>
    <recommendedName>
        <fullName evidence="3">Dihydroorotate dehydrogenase</fullName>
    </recommendedName>
</protein>
<accession>A0ABW3IJP4</accession>
<evidence type="ECO:0000313" key="1">
    <source>
        <dbReference type="EMBL" id="MFD0978314.1"/>
    </source>
</evidence>
<sequence>MTTEQDKSRELDAELEAFFQSAREIGGKPSPALLSRVLADAYAEQDAATASETIPGAVAVPDTPRRGLLAGLFQGVGGWPAIAGLVTATAAGIWIGYNPPAAFDTLSETFVGDSYALTADDSLSMASSLPDYAFLLSDS</sequence>